<evidence type="ECO:0000313" key="6">
    <source>
        <dbReference type="Proteomes" id="UP000236220"/>
    </source>
</evidence>
<keyword evidence="3" id="KW-0238">DNA-binding</keyword>
<dbReference type="RefSeq" id="WP_103074799.1">
    <property type="nucleotide sequence ID" value="NZ_NPZB01000001.1"/>
</dbReference>
<evidence type="ECO:0000256" key="3">
    <source>
        <dbReference type="ARBA" id="ARBA00023125"/>
    </source>
</evidence>
<comment type="caution">
    <text evidence="5">The sequence shown here is derived from an EMBL/GenBank/DDBJ whole genome shotgun (WGS) entry which is preliminary data.</text>
</comment>
<organism evidence="5 6">
    <name type="scientific">Solilutibacter silvestris</name>
    <dbReference type="NCBI Taxonomy" id="1645665"/>
    <lineage>
        <taxon>Bacteria</taxon>
        <taxon>Pseudomonadati</taxon>
        <taxon>Pseudomonadota</taxon>
        <taxon>Gammaproteobacteria</taxon>
        <taxon>Lysobacterales</taxon>
        <taxon>Lysobacteraceae</taxon>
        <taxon>Solilutibacter</taxon>
    </lineage>
</organism>
<feature type="domain" description="Type I restriction modification DNA specificity" evidence="4">
    <location>
        <begin position="179"/>
        <end position="352"/>
    </location>
</feature>
<protein>
    <submittedName>
        <fullName evidence="5">Type I restriction modification DNA specificity domain-containing protein</fullName>
    </submittedName>
</protein>
<dbReference type="AlphaFoldDB" id="A0A2K1Q3Z0"/>
<dbReference type="Gene3D" id="3.90.220.20">
    <property type="entry name" value="DNA methylase specificity domains"/>
    <property type="match status" value="2"/>
</dbReference>
<dbReference type="PANTHER" id="PTHR30408">
    <property type="entry name" value="TYPE-1 RESTRICTION ENZYME ECOKI SPECIFICITY PROTEIN"/>
    <property type="match status" value="1"/>
</dbReference>
<dbReference type="InterPro" id="IPR052021">
    <property type="entry name" value="Type-I_RS_S_subunit"/>
</dbReference>
<name>A0A2K1Q3Z0_9GAMM</name>
<keyword evidence="6" id="KW-1185">Reference proteome</keyword>
<dbReference type="EMBL" id="NPZB01000001">
    <property type="protein sequence ID" value="PNS09772.1"/>
    <property type="molecule type" value="Genomic_DNA"/>
</dbReference>
<proteinExistence type="inferred from homology"/>
<sequence length="405" mass="44971">MTFGLLIPFSDVVVDATGGNAKIQRKEYLPAGLLPVIDQGQEDIAGYTDDAEAVYQGSLPVILFGDHTRAFKYIDTPFVLGADGVKVLAPKPGFNAKFLYYYFQSCDIPSRGYSRHFKYLREISVPYFAPSEQQRIIEFLDQADELRQLRRQADAKAARILPALFLKMFGDPVSNPMGWPVKSMGDAAVCEINPRSRRDLRDEDMVSFVPMADVDEMLGRITGKQARPYAEVKKGFTPFQDGDVLFAKITPCMQNGKSAIAEGLVGGIGYGSTEFHVLRATQDVTAEYLYALVRLDGFRNQAMSAFTGSAGQQRVPADFLRNFRLPIPPQADVERFSKILRGVMAMQVEAEKAATKLESQFGVLLQRAFSGALTANWRQAHAKELLAEMQQQAKVMNLPMPQGIN</sequence>
<gene>
    <name evidence="5" type="ORF">Lysil_1401</name>
</gene>
<evidence type="ECO:0000259" key="4">
    <source>
        <dbReference type="Pfam" id="PF01420"/>
    </source>
</evidence>
<keyword evidence="2" id="KW-0680">Restriction system</keyword>
<comment type="similarity">
    <text evidence="1">Belongs to the type-I restriction system S methylase family.</text>
</comment>
<reference evidence="5 6" key="1">
    <citation type="submission" date="2017-08" db="EMBL/GenBank/DDBJ databases">
        <title>Lysobacter sylvestris genome.</title>
        <authorList>
            <person name="Zhang D.-C."/>
            <person name="Albuquerque L."/>
            <person name="Franca L."/>
            <person name="Froufe H.J.C."/>
            <person name="Barroso C."/>
            <person name="Egas C."/>
            <person name="Da Costa M."/>
            <person name="Margesin R."/>
        </authorList>
    </citation>
    <scope>NUCLEOTIDE SEQUENCE [LARGE SCALE GENOMIC DNA]</scope>
    <source>
        <strain evidence="5 6">AM20-91</strain>
    </source>
</reference>
<dbReference type="InterPro" id="IPR000055">
    <property type="entry name" value="Restrct_endonuc_typeI_TRD"/>
</dbReference>
<dbReference type="Proteomes" id="UP000236220">
    <property type="component" value="Unassembled WGS sequence"/>
</dbReference>
<dbReference type="GO" id="GO:0009307">
    <property type="term" value="P:DNA restriction-modification system"/>
    <property type="evidence" value="ECO:0007669"/>
    <property type="project" value="UniProtKB-KW"/>
</dbReference>
<dbReference type="InterPro" id="IPR044946">
    <property type="entry name" value="Restrct_endonuc_typeI_TRD_sf"/>
</dbReference>
<evidence type="ECO:0000256" key="2">
    <source>
        <dbReference type="ARBA" id="ARBA00022747"/>
    </source>
</evidence>
<dbReference type="OrthoDB" id="9798929at2"/>
<dbReference type="PANTHER" id="PTHR30408:SF12">
    <property type="entry name" value="TYPE I RESTRICTION ENZYME MJAVIII SPECIFICITY SUBUNIT"/>
    <property type="match status" value="1"/>
</dbReference>
<dbReference type="Pfam" id="PF01420">
    <property type="entry name" value="Methylase_S"/>
    <property type="match status" value="1"/>
</dbReference>
<evidence type="ECO:0000313" key="5">
    <source>
        <dbReference type="EMBL" id="PNS09772.1"/>
    </source>
</evidence>
<evidence type="ECO:0000256" key="1">
    <source>
        <dbReference type="ARBA" id="ARBA00010923"/>
    </source>
</evidence>
<dbReference type="GO" id="GO:0003677">
    <property type="term" value="F:DNA binding"/>
    <property type="evidence" value="ECO:0007669"/>
    <property type="project" value="UniProtKB-KW"/>
</dbReference>
<accession>A0A2K1Q3Z0</accession>
<dbReference type="SUPFAM" id="SSF116734">
    <property type="entry name" value="DNA methylase specificity domain"/>
    <property type="match status" value="2"/>
</dbReference>
<dbReference type="CDD" id="cd17260">
    <property type="entry name" value="RMtype1_S_EcoEI-TRD1-CR1_like"/>
    <property type="match status" value="1"/>
</dbReference>